<accession>A0A8J6H497</accession>
<reference evidence="9" key="2">
    <citation type="submission" date="2021-08" db="EMBL/GenBank/DDBJ databases">
        <authorList>
            <person name="Eriksson T."/>
        </authorList>
    </citation>
    <scope>NUCLEOTIDE SEQUENCE</scope>
    <source>
        <strain evidence="9">Stoneville</strain>
        <tissue evidence="9">Whole head</tissue>
    </source>
</reference>
<dbReference type="EC" id="3.2.1.17" evidence="2"/>
<name>A0A8J6H497_TENMO</name>
<dbReference type="CDD" id="cd16899">
    <property type="entry name" value="LYZ_C_invert"/>
    <property type="match status" value="1"/>
</dbReference>
<dbReference type="InterPro" id="IPR023346">
    <property type="entry name" value="Lysozyme-like_dom_sf"/>
</dbReference>
<dbReference type="InterPro" id="IPR019799">
    <property type="entry name" value="Glyco_hydro_22_CS"/>
</dbReference>
<evidence type="ECO:0000256" key="7">
    <source>
        <dbReference type="SAM" id="MobiDB-lite"/>
    </source>
</evidence>
<protein>
    <recommendedName>
        <fullName evidence="2">lysozyme</fullName>
        <ecNumber evidence="2">3.2.1.17</ecNumber>
    </recommendedName>
</protein>
<keyword evidence="3" id="KW-0929">Antimicrobial</keyword>
<comment type="similarity">
    <text evidence="6">Belongs to the glycosyl hydrolase 22 family.</text>
</comment>
<dbReference type="PROSITE" id="PS51348">
    <property type="entry name" value="GLYCOSYL_HYDROL_F22_2"/>
    <property type="match status" value="1"/>
</dbReference>
<evidence type="ECO:0000256" key="5">
    <source>
        <dbReference type="ARBA" id="ARBA00023295"/>
    </source>
</evidence>
<gene>
    <name evidence="9" type="ORF">GEV33_011266</name>
</gene>
<feature type="region of interest" description="Disordered" evidence="7">
    <location>
        <begin position="1"/>
        <end position="26"/>
    </location>
</feature>
<keyword evidence="3" id="KW-0081">Bacteriolytic enzyme</keyword>
<evidence type="ECO:0000313" key="9">
    <source>
        <dbReference type="EMBL" id="KAH0811525.1"/>
    </source>
</evidence>
<dbReference type="PANTHER" id="PTHR11407">
    <property type="entry name" value="LYSOZYME C"/>
    <property type="match status" value="1"/>
</dbReference>
<feature type="region of interest" description="Disordered" evidence="7">
    <location>
        <begin position="229"/>
        <end position="250"/>
    </location>
</feature>
<evidence type="ECO:0000256" key="4">
    <source>
        <dbReference type="ARBA" id="ARBA00023157"/>
    </source>
</evidence>
<dbReference type="GO" id="GO:0042742">
    <property type="term" value="P:defense response to bacterium"/>
    <property type="evidence" value="ECO:0007669"/>
    <property type="project" value="UniProtKB-KW"/>
</dbReference>
<comment type="catalytic activity">
    <reaction evidence="1">
        <text>Hydrolysis of (1-&gt;4)-beta-linkages between N-acetylmuramic acid and N-acetyl-D-glucosamine residues in a peptidoglycan and between N-acetyl-D-glucosamine residues in chitodextrins.</text>
        <dbReference type="EC" id="3.2.1.17"/>
    </reaction>
</comment>
<evidence type="ECO:0000259" key="8">
    <source>
        <dbReference type="PROSITE" id="PS00128"/>
    </source>
</evidence>
<feature type="domain" description="Glycosyl hydrolases family 22 (GH22)" evidence="8">
    <location>
        <begin position="424"/>
        <end position="442"/>
    </location>
</feature>
<organism evidence="9 10">
    <name type="scientific">Tenebrio molitor</name>
    <name type="common">Yellow mealworm beetle</name>
    <dbReference type="NCBI Taxonomy" id="7067"/>
    <lineage>
        <taxon>Eukaryota</taxon>
        <taxon>Metazoa</taxon>
        <taxon>Ecdysozoa</taxon>
        <taxon>Arthropoda</taxon>
        <taxon>Hexapoda</taxon>
        <taxon>Insecta</taxon>
        <taxon>Pterygota</taxon>
        <taxon>Neoptera</taxon>
        <taxon>Endopterygota</taxon>
        <taxon>Coleoptera</taxon>
        <taxon>Polyphaga</taxon>
        <taxon>Cucujiformia</taxon>
        <taxon>Tenebrionidae</taxon>
        <taxon>Tenebrio</taxon>
    </lineage>
</organism>
<evidence type="ECO:0000313" key="10">
    <source>
        <dbReference type="Proteomes" id="UP000719412"/>
    </source>
</evidence>
<dbReference type="EMBL" id="JABDTM020026733">
    <property type="protein sequence ID" value="KAH0811525.1"/>
    <property type="molecule type" value="Genomic_DNA"/>
</dbReference>
<dbReference type="Proteomes" id="UP000719412">
    <property type="component" value="Unassembled WGS sequence"/>
</dbReference>
<dbReference type="InterPro" id="IPR001916">
    <property type="entry name" value="Glyco_hydro_22"/>
</dbReference>
<dbReference type="GO" id="GO:0031640">
    <property type="term" value="P:killing of cells of another organism"/>
    <property type="evidence" value="ECO:0007669"/>
    <property type="project" value="UniProtKB-KW"/>
</dbReference>
<keyword evidence="5" id="KW-0378">Hydrolase</keyword>
<comment type="caution">
    <text evidence="9">The sequence shown here is derived from an EMBL/GenBank/DDBJ whole genome shotgun (WGS) entry which is preliminary data.</text>
</comment>
<dbReference type="AlphaFoldDB" id="A0A8J6H497"/>
<dbReference type="SUPFAM" id="SSF53955">
    <property type="entry name" value="Lysozyme-like"/>
    <property type="match status" value="2"/>
</dbReference>
<keyword evidence="10" id="KW-1185">Reference proteome</keyword>
<dbReference type="GO" id="GO:0003796">
    <property type="term" value="F:lysozyme activity"/>
    <property type="evidence" value="ECO:0007669"/>
    <property type="project" value="UniProtKB-EC"/>
</dbReference>
<dbReference type="Gene3D" id="1.10.530.10">
    <property type="match status" value="2"/>
</dbReference>
<reference evidence="9" key="1">
    <citation type="journal article" date="2020" name="J Insects Food Feed">
        <title>The yellow mealworm (Tenebrio molitor) genome: a resource for the emerging insects as food and feed industry.</title>
        <authorList>
            <person name="Eriksson T."/>
            <person name="Andere A."/>
            <person name="Kelstrup H."/>
            <person name="Emery V."/>
            <person name="Picard C."/>
        </authorList>
    </citation>
    <scope>NUCLEOTIDE SEQUENCE</scope>
    <source>
        <strain evidence="9">Stoneville</strain>
        <tissue evidence="9">Whole head</tissue>
    </source>
</reference>
<dbReference type="PANTHER" id="PTHR11407:SF63">
    <property type="entry name" value="LYSOZYME C"/>
    <property type="match status" value="1"/>
</dbReference>
<keyword evidence="4" id="KW-1015">Disulfide bond</keyword>
<evidence type="ECO:0000256" key="2">
    <source>
        <dbReference type="ARBA" id="ARBA00012732"/>
    </source>
</evidence>
<evidence type="ECO:0000256" key="1">
    <source>
        <dbReference type="ARBA" id="ARBA00000632"/>
    </source>
</evidence>
<sequence length="479" mass="53759">MGGRETRDKTKTHWTTKTHYSPPGSQALTDRFSTSWQIGDQWFVEEGSPVSIPSHQVFWVVVLSSSSGASFGRWTSSSKIGVVQRTTTMEASKRRREERPDIEFAVERPHYWNNGMRCYWQQTLAQLQDEIQVAWDQVPQEDIDHLISSMPRRLNESFEDDDITDDVACIRRIFKEHSVISGNGFNAWAVYPLYCQHDVSKYVEDCFDKEINNSISQGSTTTLLPEDEDDVYEFPPLPAPPKNTKLAKEESVYDFPSLPTTLRSNGRSSERILSSGKPSKLRLQNQISTVRKVVTTAKSFPTVQLFTTPKPSSPIAEYLSTVQGLSPNPKLHETFVILEPVTTICLISAFISLSEAKIFGKCEFANTIRGFGFPEGEISTWVCIANYESNFNTDATNTATGDHGIFQISQIYWCSVGDSPGGGCNKRCADFHNDDISDDAVCVRTIFDEHQRLTGNGFNAWTTYTAYCNGDNSGWLSGC</sequence>
<dbReference type="PRINTS" id="PR00135">
    <property type="entry name" value="LYZLACT"/>
</dbReference>
<dbReference type="Pfam" id="PF00062">
    <property type="entry name" value="Lys"/>
    <property type="match status" value="1"/>
</dbReference>
<dbReference type="SMART" id="SM00263">
    <property type="entry name" value="LYZ1"/>
    <property type="match status" value="1"/>
</dbReference>
<feature type="compositionally biased region" description="Basic and acidic residues" evidence="7">
    <location>
        <begin position="1"/>
        <end position="11"/>
    </location>
</feature>
<dbReference type="PROSITE" id="PS00128">
    <property type="entry name" value="GLYCOSYL_HYDROL_F22_1"/>
    <property type="match status" value="1"/>
</dbReference>
<proteinExistence type="inferred from homology"/>
<evidence type="ECO:0000256" key="6">
    <source>
        <dbReference type="RuleBase" id="RU004440"/>
    </source>
</evidence>
<evidence type="ECO:0000256" key="3">
    <source>
        <dbReference type="ARBA" id="ARBA00022638"/>
    </source>
</evidence>
<keyword evidence="5" id="KW-0326">Glycosidase</keyword>